<proteinExistence type="predicted"/>
<name>A0A917IPR6_9BACT</name>
<dbReference type="EMBL" id="BMIB01000001">
    <property type="protein sequence ID" value="GGH59736.1"/>
    <property type="molecule type" value="Genomic_DNA"/>
</dbReference>
<comment type="caution">
    <text evidence="1">The sequence shown here is derived from an EMBL/GenBank/DDBJ whole genome shotgun (WGS) entry which is preliminary data.</text>
</comment>
<evidence type="ECO:0000313" key="2">
    <source>
        <dbReference type="Proteomes" id="UP000627292"/>
    </source>
</evidence>
<organism evidence="1 2">
    <name type="scientific">Filimonas zeae</name>
    <dbReference type="NCBI Taxonomy" id="1737353"/>
    <lineage>
        <taxon>Bacteria</taxon>
        <taxon>Pseudomonadati</taxon>
        <taxon>Bacteroidota</taxon>
        <taxon>Chitinophagia</taxon>
        <taxon>Chitinophagales</taxon>
        <taxon>Chitinophagaceae</taxon>
        <taxon>Filimonas</taxon>
    </lineage>
</organism>
<sequence>MGKSEANLERRVALSLFYHFIINHYKYQVMTKDNRLEVGDHILYQSVAGTYLVPVVTVRRKYAEIEMPMGFRLLLVRSTDGNMARLPKCEIPSIATCTVIPGITVL</sequence>
<dbReference type="AlphaFoldDB" id="A0A917IPR6"/>
<dbReference type="Proteomes" id="UP000627292">
    <property type="component" value="Unassembled WGS sequence"/>
</dbReference>
<accession>A0A917IPR6</accession>
<reference evidence="1" key="2">
    <citation type="submission" date="2020-09" db="EMBL/GenBank/DDBJ databases">
        <authorList>
            <person name="Sun Q."/>
            <person name="Zhou Y."/>
        </authorList>
    </citation>
    <scope>NUCLEOTIDE SEQUENCE</scope>
    <source>
        <strain evidence="1">CGMCC 1.15290</strain>
    </source>
</reference>
<reference evidence="1" key="1">
    <citation type="journal article" date="2014" name="Int. J. Syst. Evol. Microbiol.">
        <title>Complete genome sequence of Corynebacterium casei LMG S-19264T (=DSM 44701T), isolated from a smear-ripened cheese.</title>
        <authorList>
            <consortium name="US DOE Joint Genome Institute (JGI-PGF)"/>
            <person name="Walter F."/>
            <person name="Albersmeier A."/>
            <person name="Kalinowski J."/>
            <person name="Ruckert C."/>
        </authorList>
    </citation>
    <scope>NUCLEOTIDE SEQUENCE</scope>
    <source>
        <strain evidence="1">CGMCC 1.15290</strain>
    </source>
</reference>
<protein>
    <submittedName>
        <fullName evidence="1">Uncharacterized protein</fullName>
    </submittedName>
</protein>
<evidence type="ECO:0000313" key="1">
    <source>
        <dbReference type="EMBL" id="GGH59736.1"/>
    </source>
</evidence>
<gene>
    <name evidence="1" type="ORF">GCM10011379_06840</name>
</gene>
<keyword evidence="2" id="KW-1185">Reference proteome</keyword>